<keyword evidence="3" id="KW-1185">Reference proteome</keyword>
<reference evidence="3" key="1">
    <citation type="journal article" date="2019" name="Int. J. Syst. Evol. Microbiol.">
        <title>The Global Catalogue of Microorganisms (GCM) 10K type strain sequencing project: providing services to taxonomists for standard genome sequencing and annotation.</title>
        <authorList>
            <consortium name="The Broad Institute Genomics Platform"/>
            <consortium name="The Broad Institute Genome Sequencing Center for Infectious Disease"/>
            <person name="Wu L."/>
            <person name="Ma J."/>
        </authorList>
    </citation>
    <scope>NUCLEOTIDE SEQUENCE [LARGE SCALE GENOMIC DNA]</scope>
    <source>
        <strain evidence="3">CCUG 63830</strain>
    </source>
</reference>
<dbReference type="Proteomes" id="UP001596317">
    <property type="component" value="Unassembled WGS sequence"/>
</dbReference>
<feature type="chain" id="PRO_5045771651" evidence="1">
    <location>
        <begin position="29"/>
        <end position="350"/>
    </location>
</feature>
<dbReference type="RefSeq" id="WP_224612750.1">
    <property type="nucleotide sequence ID" value="NZ_JAIQXV010000034.1"/>
</dbReference>
<comment type="caution">
    <text evidence="2">The sequence shown here is derived from an EMBL/GenBank/DDBJ whole genome shotgun (WGS) entry which is preliminary data.</text>
</comment>
<protein>
    <submittedName>
        <fullName evidence="2">Uncharacterized protein</fullName>
    </submittedName>
</protein>
<proteinExistence type="predicted"/>
<evidence type="ECO:0000313" key="2">
    <source>
        <dbReference type="EMBL" id="MFC6663383.1"/>
    </source>
</evidence>
<feature type="signal peptide" evidence="1">
    <location>
        <begin position="1"/>
        <end position="28"/>
    </location>
</feature>
<accession>A0ABW1ZS96</accession>
<evidence type="ECO:0000256" key="1">
    <source>
        <dbReference type="SAM" id="SignalP"/>
    </source>
</evidence>
<name>A0ABW1ZS96_9DEIO</name>
<dbReference type="EMBL" id="JBHSWB010000003">
    <property type="protein sequence ID" value="MFC6663383.1"/>
    <property type="molecule type" value="Genomic_DNA"/>
</dbReference>
<sequence length="350" mass="37196">MSPHLRRPLSTPPARLRLAMLGSALLGAALGAAQPGAMPTPRPQTVKASTAPGSGATFTVQAVPLPAGFRHAFALALNNKGHVLFVAHPGAQARADDTDVLHLWTGGTPRALPLPASFKTGELASSVGRTCLADDGRFVLNTFSEQLPLFFSGGRLTPLPLPDPNIFIQNCAPDLTAVASDLNTGESYLWQAATGAVQPLPVSGAHDVNRAGQVVADSAVQRPEGLYNVDRKVWQPQFINEAGLILGEDVAGDGATLYVWPANAAQPAQVQRPAGTDAVFAQDLNEKGQALVGYLDDQFIYTHATRTYRPIRVEGWRIQGTYALNDQGWVLAQAIQNGQRAVRTVILKPK</sequence>
<keyword evidence="1" id="KW-0732">Signal</keyword>
<organism evidence="2 3">
    <name type="scientific">Deinococcus multiflagellatus</name>
    <dbReference type="NCBI Taxonomy" id="1656887"/>
    <lineage>
        <taxon>Bacteria</taxon>
        <taxon>Thermotogati</taxon>
        <taxon>Deinococcota</taxon>
        <taxon>Deinococci</taxon>
        <taxon>Deinococcales</taxon>
        <taxon>Deinococcaceae</taxon>
        <taxon>Deinococcus</taxon>
    </lineage>
</organism>
<gene>
    <name evidence="2" type="ORF">ACFP90_25465</name>
</gene>
<evidence type="ECO:0000313" key="3">
    <source>
        <dbReference type="Proteomes" id="UP001596317"/>
    </source>
</evidence>